<accession>T0VK42</accession>
<proteinExistence type="predicted"/>
<feature type="coiled-coil region" evidence="1">
    <location>
        <begin position="37"/>
        <end position="64"/>
    </location>
</feature>
<gene>
    <name evidence="2" type="ORF">LLT3_07115</name>
</gene>
<keyword evidence="1" id="KW-0175">Coiled coil</keyword>
<evidence type="ECO:0000313" key="2">
    <source>
        <dbReference type="EMBL" id="EQC96227.1"/>
    </source>
</evidence>
<sequence>MVSDPKDIMLAVHSTLVDFLDEYDMVGWVRANDSEVNTALLTQVNELSIENKQLIKKSNMLSQKINSMQDTFESDLAFEGEEVIIQATYSEKSKSMSPIYHDRNIEKSITWDKMFLLWAPRLTVTLNCRKSKSELEYALKDYMGRYIKLNDNQFHTIKIQYSALGLIKYYEARTTQGGTAEFINLTSKGREYMVKKSAIRRN</sequence>
<organism evidence="2 3">
    <name type="scientific">Lactococcus cremoris subsp. cremoris TIFN3</name>
    <dbReference type="NCBI Taxonomy" id="1234873"/>
    <lineage>
        <taxon>Bacteria</taxon>
        <taxon>Bacillati</taxon>
        <taxon>Bacillota</taxon>
        <taxon>Bacilli</taxon>
        <taxon>Lactobacillales</taxon>
        <taxon>Streptococcaceae</taxon>
        <taxon>Lactococcus</taxon>
        <taxon>Lactococcus cremoris subsp. cremoris</taxon>
    </lineage>
</organism>
<comment type="caution">
    <text evidence="2">The sequence shown here is derived from an EMBL/GenBank/DDBJ whole genome shotgun (WGS) entry which is preliminary data.</text>
</comment>
<dbReference type="Proteomes" id="UP000015664">
    <property type="component" value="Unassembled WGS sequence"/>
</dbReference>
<protein>
    <submittedName>
        <fullName evidence="2">Uncharacterized protein</fullName>
    </submittedName>
</protein>
<evidence type="ECO:0000313" key="3">
    <source>
        <dbReference type="Proteomes" id="UP000015664"/>
    </source>
</evidence>
<dbReference type="PATRIC" id="fig|1234873.3.peg.147"/>
<dbReference type="AlphaFoldDB" id="T0VK42"/>
<name>T0VK42_LACLC</name>
<evidence type="ECO:0000256" key="1">
    <source>
        <dbReference type="SAM" id="Coils"/>
    </source>
</evidence>
<reference evidence="2 3" key="1">
    <citation type="journal article" date="2013" name="ISME J.">
        <title>Multifactorial diversity sustains microbial community stability.</title>
        <authorList>
            <person name="Erkus O."/>
            <person name="de Jager V.C."/>
            <person name="Spus M."/>
            <person name="van Alen-Boerrigter I.J."/>
            <person name="van Rijswijck I.M."/>
            <person name="Hazelwood L."/>
            <person name="Janssen P.W."/>
            <person name="van Hijum S.A."/>
            <person name="Kleerebezem M."/>
            <person name="Smid E.J."/>
        </authorList>
    </citation>
    <scope>NUCLEOTIDE SEQUENCE [LARGE SCALE GENOMIC DNA]</scope>
    <source>
        <strain evidence="2 3">TIFN3</strain>
    </source>
</reference>
<dbReference type="EMBL" id="ATBE01000006">
    <property type="protein sequence ID" value="EQC96227.1"/>
    <property type="molecule type" value="Genomic_DNA"/>
</dbReference>